<reference evidence="1 2" key="1">
    <citation type="submission" date="2015-10" db="EMBL/GenBank/DDBJ databases">
        <authorList>
            <person name="Ju K.-S."/>
            <person name="Doroghazi J.R."/>
            <person name="Metcalf W.W."/>
        </authorList>
    </citation>
    <scope>NUCLEOTIDE SEQUENCE [LARGE SCALE GENOMIC DNA]</scope>
    <source>
        <strain evidence="1 2">NRRL B-24793</strain>
    </source>
</reference>
<dbReference type="RefSeq" id="WP_013736345.1">
    <property type="nucleotide sequence ID" value="NZ_LMWI01000002.1"/>
</dbReference>
<evidence type="ECO:0000313" key="1">
    <source>
        <dbReference type="EMBL" id="KUJ46740.1"/>
    </source>
</evidence>
<keyword evidence="2" id="KW-1185">Reference proteome</keyword>
<dbReference type="EMBL" id="LMWI01000002">
    <property type="protein sequence ID" value="KUJ46740.1"/>
    <property type="molecule type" value="Genomic_DNA"/>
</dbReference>
<comment type="caution">
    <text evidence="1">The sequence shown here is derived from an EMBL/GenBank/DDBJ whole genome shotgun (WGS) entry which is preliminary data.</text>
</comment>
<protein>
    <submittedName>
        <fullName evidence="1">Uncharacterized protein</fullName>
    </submittedName>
</protein>
<accession>A0A9X0I4N5</accession>
<name>A0A9X0I4N5_9ACTN</name>
<dbReference type="Proteomes" id="UP000053246">
    <property type="component" value="Unassembled WGS sequence"/>
</dbReference>
<organism evidence="1 2">
    <name type="scientific">Micromonospora maris</name>
    <dbReference type="NCBI Taxonomy" id="1003110"/>
    <lineage>
        <taxon>Bacteria</taxon>
        <taxon>Bacillati</taxon>
        <taxon>Actinomycetota</taxon>
        <taxon>Actinomycetes</taxon>
        <taxon>Micromonosporales</taxon>
        <taxon>Micromonosporaceae</taxon>
        <taxon>Micromonospora</taxon>
    </lineage>
</organism>
<dbReference type="AlphaFoldDB" id="A0A9X0I4N5"/>
<sequence length="76" mass="8949">MRRPRLRQVLLGLGFLLWLVAGLDLWFDWLGWLTPPLLLVAGALVHGPDVVRAWRERTSKPPEPAERVLRHYPTWW</sequence>
<gene>
    <name evidence="1" type="ORF">ADL17_28110</name>
</gene>
<evidence type="ECO:0000313" key="2">
    <source>
        <dbReference type="Proteomes" id="UP000053246"/>
    </source>
</evidence>
<proteinExistence type="predicted"/>